<dbReference type="Proteomes" id="UP001212263">
    <property type="component" value="Unassembled WGS sequence"/>
</dbReference>
<dbReference type="RefSeq" id="WP_272055125.1">
    <property type="nucleotide sequence ID" value="NZ_JAQMRD010000013.1"/>
</dbReference>
<proteinExistence type="predicted"/>
<reference evidence="1" key="1">
    <citation type="submission" date="2023-01" db="EMBL/GenBank/DDBJ databases">
        <title>Human gut microbiome strain richness.</title>
        <authorList>
            <person name="Chen-Liaw A."/>
        </authorList>
    </citation>
    <scope>NUCLEOTIDE SEQUENCE</scope>
    <source>
        <strain evidence="1">RTP21484st1_B7_RTP21484_190118</strain>
    </source>
</reference>
<name>A0AAW6FKM2_9BACT</name>
<feature type="non-terminal residue" evidence="1">
    <location>
        <position position="1"/>
    </location>
</feature>
<protein>
    <submittedName>
        <fullName evidence="1">Uncharacterized protein</fullName>
    </submittedName>
</protein>
<accession>A0AAW6FKM2</accession>
<comment type="caution">
    <text evidence="1">The sequence shown here is derived from an EMBL/GenBank/DDBJ whole genome shotgun (WGS) entry which is preliminary data.</text>
</comment>
<evidence type="ECO:0000313" key="1">
    <source>
        <dbReference type="EMBL" id="MDB9223492.1"/>
    </source>
</evidence>
<sequence>GESGCKDKYFYIFPPNLSALFFKLFFGTAVEESFCRLHPQKMKNTSVKMFQNVRFVSESGCKGKDFFITSKLFKRNF</sequence>
<organism evidence="1 2">
    <name type="scientific">Odoribacter splanchnicus</name>
    <dbReference type="NCBI Taxonomy" id="28118"/>
    <lineage>
        <taxon>Bacteria</taxon>
        <taxon>Pseudomonadati</taxon>
        <taxon>Bacteroidota</taxon>
        <taxon>Bacteroidia</taxon>
        <taxon>Bacteroidales</taxon>
        <taxon>Odoribacteraceae</taxon>
        <taxon>Odoribacter</taxon>
    </lineage>
</organism>
<gene>
    <name evidence="1" type="ORF">PN645_10795</name>
</gene>
<evidence type="ECO:0000313" key="2">
    <source>
        <dbReference type="Proteomes" id="UP001212263"/>
    </source>
</evidence>
<dbReference type="AlphaFoldDB" id="A0AAW6FKM2"/>
<dbReference type="EMBL" id="JAQMRD010000013">
    <property type="protein sequence ID" value="MDB9223492.1"/>
    <property type="molecule type" value="Genomic_DNA"/>
</dbReference>